<gene>
    <name evidence="7" type="ORF">PBAT_18080</name>
</gene>
<sequence length="596" mass="65409">MRKGFIIRVITIIILLTTCNWANPVAYASNDSKPDHLMPAVGSILVEAGHGEWEQASSDLDELQTLWNSVKAENPLEETNSDLVANVDNALALASLKLNNGGGEPAKQALTTLAKAVDAYVLSIQNDAQSVDPNKLTGPKAAQLLLSAAKNSLNAIIQEDWSQSKQNYRQLIDEWSEVENTIRADNNALYSQLETKITLVRVAIQAEPPRQEQAKQEMQSLLTLLSDYAQGKTIALSNDSSNQTYSLEELLNILKDARQQTVDGQSADAIMQMEQFITIWPTVEGKVQISSSSTYTRIENETALVTGQLLSNPPKLTEAIQIMDNMISELEPIVGEQTYTAWDAALILLREGLEAILVLAALLSYLKRSDNTKGRKWIWSGALTGLVGSAILALVLIYTISQAASGSARELFEGITGLVSVVMMLTIGHWLHSKSNTSAWNNYVGARVDSALARGSLWSLFSVSALAILREGAETTIFYVGMAPSIDTYQLLLGIGIALVILFILGYAIIALSVRLPLRAFFLTATLLIYYLVFRFLGESIHSLQIAGKLSAHAVEQLPSIAWLGMYPTWETFIPQIAALLFIGWQLVRQELMKRK</sequence>
<evidence type="ECO:0000256" key="5">
    <source>
        <dbReference type="ARBA" id="ARBA00023136"/>
    </source>
</evidence>
<evidence type="ECO:0000256" key="3">
    <source>
        <dbReference type="ARBA" id="ARBA00022692"/>
    </source>
</evidence>
<accession>A0A162K656</accession>
<comment type="subcellular location">
    <subcellularLocation>
        <location evidence="1">Membrane</location>
        <topology evidence="1">Multi-pass membrane protein</topology>
    </subcellularLocation>
</comment>
<dbReference type="PANTHER" id="PTHR31632:SF2">
    <property type="entry name" value="PLASMA MEMBRANE IRON PERMEASE"/>
    <property type="match status" value="1"/>
</dbReference>
<evidence type="ECO:0000256" key="2">
    <source>
        <dbReference type="ARBA" id="ARBA00008333"/>
    </source>
</evidence>
<feature type="transmembrane region" description="Helical" evidence="6">
    <location>
        <begin position="451"/>
        <end position="469"/>
    </location>
</feature>
<organism evidence="7 8">
    <name type="scientific">Paenibacillus antarcticus</name>
    <dbReference type="NCBI Taxonomy" id="253703"/>
    <lineage>
        <taxon>Bacteria</taxon>
        <taxon>Bacillati</taxon>
        <taxon>Bacillota</taxon>
        <taxon>Bacilli</taxon>
        <taxon>Bacillales</taxon>
        <taxon>Paenibacillaceae</taxon>
        <taxon>Paenibacillus</taxon>
    </lineage>
</organism>
<dbReference type="PANTHER" id="PTHR31632">
    <property type="entry name" value="IRON TRANSPORTER FTH1"/>
    <property type="match status" value="1"/>
</dbReference>
<dbReference type="InterPro" id="IPR004923">
    <property type="entry name" value="FTR1/Fip1/EfeU"/>
</dbReference>
<protein>
    <submittedName>
        <fullName evidence="7">Iron permease</fullName>
    </submittedName>
</protein>
<evidence type="ECO:0000256" key="6">
    <source>
        <dbReference type="SAM" id="Phobius"/>
    </source>
</evidence>
<dbReference type="AlphaFoldDB" id="A0A162K656"/>
<keyword evidence="3 6" id="KW-0812">Transmembrane</keyword>
<feature type="transmembrane region" description="Helical" evidence="6">
    <location>
        <begin position="572"/>
        <end position="588"/>
    </location>
</feature>
<feature type="transmembrane region" description="Helical" evidence="6">
    <location>
        <begin position="516"/>
        <end position="534"/>
    </location>
</feature>
<dbReference type="GO" id="GO:0033573">
    <property type="term" value="C:high-affinity iron permease complex"/>
    <property type="evidence" value="ECO:0007669"/>
    <property type="project" value="InterPro"/>
</dbReference>
<keyword evidence="4 6" id="KW-1133">Transmembrane helix</keyword>
<dbReference type="RefSeq" id="WP_068651542.1">
    <property type="nucleotide sequence ID" value="NZ_CP043611.1"/>
</dbReference>
<dbReference type="EMBL" id="LVJI01000027">
    <property type="protein sequence ID" value="OAB43566.1"/>
    <property type="molecule type" value="Genomic_DNA"/>
</dbReference>
<evidence type="ECO:0000313" key="8">
    <source>
        <dbReference type="Proteomes" id="UP000077355"/>
    </source>
</evidence>
<feature type="transmembrane region" description="Helical" evidence="6">
    <location>
        <begin position="489"/>
        <end position="509"/>
    </location>
</feature>
<dbReference type="Proteomes" id="UP000077355">
    <property type="component" value="Unassembled WGS sequence"/>
</dbReference>
<evidence type="ECO:0000256" key="4">
    <source>
        <dbReference type="ARBA" id="ARBA00022989"/>
    </source>
</evidence>
<keyword evidence="5 6" id="KW-0472">Membrane</keyword>
<proteinExistence type="inferred from homology"/>
<dbReference type="GO" id="GO:0015093">
    <property type="term" value="F:ferrous iron transmembrane transporter activity"/>
    <property type="evidence" value="ECO:0007669"/>
    <property type="project" value="TreeGrafter"/>
</dbReference>
<reference evidence="7 8" key="1">
    <citation type="submission" date="2016-03" db="EMBL/GenBank/DDBJ databases">
        <title>Draft genome sequence of Paenibacillus antarcticus CECT 5836.</title>
        <authorList>
            <person name="Shin S.-K."/>
            <person name="Yi H."/>
        </authorList>
    </citation>
    <scope>NUCLEOTIDE SEQUENCE [LARGE SCALE GENOMIC DNA]</scope>
    <source>
        <strain evidence="7 8">CECT 5836</strain>
    </source>
</reference>
<dbReference type="Pfam" id="PF03239">
    <property type="entry name" value="FTR1"/>
    <property type="match status" value="1"/>
</dbReference>
<feature type="transmembrane region" description="Helical" evidence="6">
    <location>
        <begin position="344"/>
        <end position="365"/>
    </location>
</feature>
<keyword evidence="8" id="KW-1185">Reference proteome</keyword>
<comment type="caution">
    <text evidence="7">The sequence shown here is derived from an EMBL/GenBank/DDBJ whole genome shotgun (WGS) entry which is preliminary data.</text>
</comment>
<name>A0A162K656_9BACL</name>
<evidence type="ECO:0000313" key="7">
    <source>
        <dbReference type="EMBL" id="OAB43566.1"/>
    </source>
</evidence>
<comment type="similarity">
    <text evidence="2">Belongs to the oxidase-dependent Fe transporter (OFeT) (TC 9.A.10.1) family.</text>
</comment>
<feature type="transmembrane region" description="Helical" evidence="6">
    <location>
        <begin position="411"/>
        <end position="431"/>
    </location>
</feature>
<dbReference type="OrthoDB" id="8215804at2"/>
<evidence type="ECO:0000256" key="1">
    <source>
        <dbReference type="ARBA" id="ARBA00004141"/>
    </source>
</evidence>
<feature type="transmembrane region" description="Helical" evidence="6">
    <location>
        <begin position="377"/>
        <end position="399"/>
    </location>
</feature>